<evidence type="ECO:0000313" key="4">
    <source>
        <dbReference type="Proteomes" id="UP001285921"/>
    </source>
</evidence>
<feature type="compositionally biased region" description="Low complexity" evidence="1">
    <location>
        <begin position="26"/>
        <end position="61"/>
    </location>
</feature>
<proteinExistence type="predicted"/>
<dbReference type="PROSITE" id="PS51257">
    <property type="entry name" value="PROKAR_LIPOPROTEIN"/>
    <property type="match status" value="1"/>
</dbReference>
<evidence type="ECO:0000256" key="1">
    <source>
        <dbReference type="SAM" id="MobiDB-lite"/>
    </source>
</evidence>
<protein>
    <submittedName>
        <fullName evidence="3">Sugar ABC transporter substrate-binding protein</fullName>
    </submittedName>
</protein>
<evidence type="ECO:0000313" key="3">
    <source>
        <dbReference type="EMBL" id="GMK43238.1"/>
    </source>
</evidence>
<feature type="chain" id="PRO_5047401446" evidence="2">
    <location>
        <begin position="21"/>
        <end position="486"/>
    </location>
</feature>
<keyword evidence="4" id="KW-1185">Reference proteome</keyword>
<name>A0ABQ6NFB0_9BACL</name>
<sequence>MRKTASMASVTLLALSVLMAGCGSSNGNNGNSVTNANSETKETSGNSAATSANTSASNAGGEEPVKHDPVTLKYTFWGSPNEKKVQEAAIKSFTEKYPWIKVNTLHIPDSYTTKLTTMASSNQMPDIGLLNGDVALEWASQGRIYNIMDFLANDPDVSVNDILPNTMYYWEEGKLAGVNGALEAFALFYNKEAFTDAGLPLPPTKADEAYTWEQFVETAQKLTLDQKGRNALDPDFDPKSIKQFGVTMPLWAYMNGVVSNGGQFVNEDGTQFKLADPEAADAIQQWADLINKYHVAPSPTQSKNIPSGANALSSRKVAMTLDGQWSLVDLGAAKKLNFGIGVAPVMKNKATMTLGEPIVIFKDTKHPEEAWMLYKWMMNPENTLELQTSGLWMPVLKKWYESADLVAKWAAGNPAHPEGYQDAVMRIAFDNGFPNTSYYVKNLSKINSIIDPALEQVWLGKTTAQEALTKIKPQVEKELKGVYTER</sequence>
<dbReference type="InterPro" id="IPR006059">
    <property type="entry name" value="SBP"/>
</dbReference>
<gene>
    <name evidence="3" type="ORF">PghCCS26_03650</name>
</gene>
<dbReference type="SUPFAM" id="SSF53850">
    <property type="entry name" value="Periplasmic binding protein-like II"/>
    <property type="match status" value="1"/>
</dbReference>
<dbReference type="Gene3D" id="3.40.190.10">
    <property type="entry name" value="Periplasmic binding protein-like II"/>
    <property type="match status" value="1"/>
</dbReference>
<dbReference type="InterPro" id="IPR050490">
    <property type="entry name" value="Bact_solute-bd_prot1"/>
</dbReference>
<accession>A0ABQ6NFB0</accession>
<dbReference type="Pfam" id="PF01547">
    <property type="entry name" value="SBP_bac_1"/>
    <property type="match status" value="1"/>
</dbReference>
<dbReference type="Proteomes" id="UP001285921">
    <property type="component" value="Unassembled WGS sequence"/>
</dbReference>
<feature type="region of interest" description="Disordered" evidence="1">
    <location>
        <begin position="26"/>
        <end position="66"/>
    </location>
</feature>
<evidence type="ECO:0000256" key="2">
    <source>
        <dbReference type="SAM" id="SignalP"/>
    </source>
</evidence>
<keyword evidence="2" id="KW-0732">Signal</keyword>
<dbReference type="EMBL" id="BTCL01000001">
    <property type="protein sequence ID" value="GMK43238.1"/>
    <property type="molecule type" value="Genomic_DNA"/>
</dbReference>
<feature type="signal peptide" evidence="2">
    <location>
        <begin position="1"/>
        <end position="20"/>
    </location>
</feature>
<comment type="caution">
    <text evidence="3">The sequence shown here is derived from an EMBL/GenBank/DDBJ whole genome shotgun (WGS) entry which is preliminary data.</text>
</comment>
<organism evidence="3 4">
    <name type="scientific">Paenibacillus glycanilyticus</name>
    <dbReference type="NCBI Taxonomy" id="126569"/>
    <lineage>
        <taxon>Bacteria</taxon>
        <taxon>Bacillati</taxon>
        <taxon>Bacillota</taxon>
        <taxon>Bacilli</taxon>
        <taxon>Bacillales</taxon>
        <taxon>Paenibacillaceae</taxon>
        <taxon>Paenibacillus</taxon>
    </lineage>
</organism>
<dbReference type="CDD" id="cd13585">
    <property type="entry name" value="PBP2_TMBP_like"/>
    <property type="match status" value="1"/>
</dbReference>
<dbReference type="PANTHER" id="PTHR43649:SF12">
    <property type="entry name" value="DIACETYLCHITOBIOSE BINDING PROTEIN DASA"/>
    <property type="match status" value="1"/>
</dbReference>
<dbReference type="RefSeq" id="WP_317978603.1">
    <property type="nucleotide sequence ID" value="NZ_BTCL01000001.1"/>
</dbReference>
<dbReference type="PANTHER" id="PTHR43649">
    <property type="entry name" value="ARABINOSE-BINDING PROTEIN-RELATED"/>
    <property type="match status" value="1"/>
</dbReference>
<reference evidence="3 4" key="1">
    <citation type="submission" date="2023-05" db="EMBL/GenBank/DDBJ databases">
        <title>Draft genome of Paenibacillus sp. CCS26.</title>
        <authorList>
            <person name="Akita H."/>
            <person name="Shinto Y."/>
            <person name="Kimura Z."/>
        </authorList>
    </citation>
    <scope>NUCLEOTIDE SEQUENCE [LARGE SCALE GENOMIC DNA]</scope>
    <source>
        <strain evidence="3 4">CCS26</strain>
    </source>
</reference>